<evidence type="ECO:0000313" key="2">
    <source>
        <dbReference type="Proteomes" id="UP000607653"/>
    </source>
</evidence>
<evidence type="ECO:0000313" key="1">
    <source>
        <dbReference type="EMBL" id="DAD44551.1"/>
    </source>
</evidence>
<dbReference type="AlphaFoldDB" id="A0A822ZM03"/>
<keyword evidence="2" id="KW-1185">Reference proteome</keyword>
<protein>
    <submittedName>
        <fullName evidence="1">Uncharacterized protein</fullName>
    </submittedName>
</protein>
<reference evidence="1 2" key="1">
    <citation type="journal article" date="2020" name="Mol. Biol. Evol.">
        <title>Distinct Expression and Methylation Patterns for Genes with Different Fates following a Single Whole-Genome Duplication in Flowering Plants.</title>
        <authorList>
            <person name="Shi T."/>
            <person name="Rahmani R.S."/>
            <person name="Gugger P.F."/>
            <person name="Wang M."/>
            <person name="Li H."/>
            <person name="Zhang Y."/>
            <person name="Li Z."/>
            <person name="Wang Q."/>
            <person name="Van de Peer Y."/>
            <person name="Marchal K."/>
            <person name="Chen J."/>
        </authorList>
    </citation>
    <scope>NUCLEOTIDE SEQUENCE [LARGE SCALE GENOMIC DNA]</scope>
    <source>
        <tissue evidence="1">Leaf</tissue>
    </source>
</reference>
<accession>A0A822ZM03</accession>
<proteinExistence type="predicted"/>
<name>A0A822ZM03_NELNU</name>
<organism evidence="1 2">
    <name type="scientific">Nelumbo nucifera</name>
    <name type="common">Sacred lotus</name>
    <dbReference type="NCBI Taxonomy" id="4432"/>
    <lineage>
        <taxon>Eukaryota</taxon>
        <taxon>Viridiplantae</taxon>
        <taxon>Streptophyta</taxon>
        <taxon>Embryophyta</taxon>
        <taxon>Tracheophyta</taxon>
        <taxon>Spermatophyta</taxon>
        <taxon>Magnoliopsida</taxon>
        <taxon>Proteales</taxon>
        <taxon>Nelumbonaceae</taxon>
        <taxon>Nelumbo</taxon>
    </lineage>
</organism>
<comment type="caution">
    <text evidence="1">The sequence shown here is derived from an EMBL/GenBank/DDBJ whole genome shotgun (WGS) entry which is preliminary data.</text>
</comment>
<sequence length="77" mass="8849">MGVSGLIRPEEVHRDMVEYHNWALDRAVNQLRRDVARMWLEQGQALDSSFNSQINYHRSAICEGIGALMMEKNCTAK</sequence>
<gene>
    <name evidence="1" type="ORF">HUJ06_002781</name>
</gene>
<dbReference type="Proteomes" id="UP000607653">
    <property type="component" value="Unassembled WGS sequence"/>
</dbReference>
<dbReference type="EMBL" id="DUZY01000007">
    <property type="protein sequence ID" value="DAD44551.1"/>
    <property type="molecule type" value="Genomic_DNA"/>
</dbReference>